<feature type="transmembrane region" description="Helical" evidence="10">
    <location>
        <begin position="31"/>
        <end position="49"/>
    </location>
</feature>
<reference evidence="14 15" key="1">
    <citation type="journal article" date="2019" name="Int. J. Syst. Evol. Microbiol.">
        <title>Faecalibacillus intestinalis gen. nov., sp. nov. and Faecalibacillus faecis sp. nov., isolated from human faeces.</title>
        <authorList>
            <person name="Seo B."/>
            <person name="Jeon K."/>
            <person name="Baek I."/>
            <person name="Lee Y.M."/>
            <person name="Baek K."/>
            <person name="Ko G."/>
        </authorList>
    </citation>
    <scope>NUCLEOTIDE SEQUENCE [LARGE SCALE GENOMIC DNA]</scope>
    <source>
        <strain evidence="14 15">SNUG30099</strain>
    </source>
</reference>
<reference evidence="16" key="3">
    <citation type="submission" date="2020-09" db="EMBL/GenBank/DDBJ databases">
        <title>Complete genome sequencing of Faecalibacillus intestinalis strain 14EGH31.</title>
        <authorList>
            <person name="Sakamoto M."/>
            <person name="Murakami T."/>
            <person name="Mori H."/>
        </authorList>
    </citation>
    <scope>NUCLEOTIDE SEQUENCE [LARGE SCALE GENOMIC DNA]</scope>
    <source>
        <strain evidence="16">14EGH31</strain>
    </source>
</reference>
<feature type="transmembrane region" description="Helical" evidence="10">
    <location>
        <begin position="81"/>
        <end position="101"/>
    </location>
</feature>
<dbReference type="GO" id="GO:0008982">
    <property type="term" value="F:protein-N(PI)-phosphohistidine-sugar phosphotransferase activity"/>
    <property type="evidence" value="ECO:0007669"/>
    <property type="project" value="UniProtKB-UniRule"/>
</dbReference>
<dbReference type="Pfam" id="PF02378">
    <property type="entry name" value="PTS_EIIC"/>
    <property type="match status" value="1"/>
</dbReference>
<evidence type="ECO:0000256" key="8">
    <source>
        <dbReference type="ARBA" id="ARBA00023136"/>
    </source>
</evidence>
<dbReference type="GO" id="GO:1901264">
    <property type="term" value="P:carbohydrate derivative transport"/>
    <property type="evidence" value="ECO:0007669"/>
    <property type="project" value="TreeGrafter"/>
</dbReference>
<keyword evidence="7 10" id="KW-1133">Transmembrane helix</keyword>
<keyword evidence="5" id="KW-0598">Phosphotransferase system</keyword>
<dbReference type="PANTHER" id="PTHR33989:SF8">
    <property type="entry name" value="PERMEASE IIC COMPONENT"/>
    <property type="match status" value="1"/>
</dbReference>
<feature type="transmembrane region" description="Helical" evidence="10">
    <location>
        <begin position="261"/>
        <end position="282"/>
    </location>
</feature>
<dbReference type="Proteomes" id="UP000240974">
    <property type="component" value="Unassembled WGS sequence"/>
</dbReference>
<keyword evidence="6 10" id="KW-0812">Transmembrane</keyword>
<dbReference type="InterPro" id="IPR004501">
    <property type="entry name" value="PTS_EIIC_3"/>
</dbReference>
<accession>A0A2T3FYD5</accession>
<dbReference type="PANTHER" id="PTHR33989">
    <property type="match status" value="1"/>
</dbReference>
<keyword evidence="3 9" id="KW-1003">Cell membrane</keyword>
<evidence type="ECO:0000256" key="1">
    <source>
        <dbReference type="ARBA" id="ARBA00004651"/>
    </source>
</evidence>
<sequence length="444" mass="48137">MDKFMHFVEDKMSPIADKLGEQRHLSAMQKGFMTVLPLIFVGAVFMVIANPPVTADMVKSGGIWSIFSGWLNFATKYKMTILVPYNMSMGLLAMAVAFVIADNLATSYSMKGITSGLTALVVFLLVAAPANYLALADGTTSLLMNCTYLGAQGLFTAIIVALLTVEITRFCEIHNITIRLPEICPPALTNSFRTIVPMVINVSIFYILSLLSSNYLGVSIPALIEKVLATPIAAVDSVPGSLFLCAFMLLLWCCGVHGQMVTMALTAPITTAAFTANAALVAKGQAPIFHPIFMTLGIGFLGGTGNTFGLCVLSCWKAKSQQLKAFGKATIVPSIFRISEPALFGAPIMFNPVLMIPFIANGLIVAILYWLACSFGLVTAPYLLISGTYPIFLSIFVYCLDWRVLVFVALMIPLTLAIWYPFFIAYDHSLCKKEEATKLAEEEA</sequence>
<dbReference type="InterPro" id="IPR051088">
    <property type="entry name" value="PTS_Sugar-EIIC/EIIB"/>
</dbReference>
<dbReference type="NCBIfam" id="TIGR00410">
    <property type="entry name" value="lacE"/>
    <property type="match status" value="1"/>
</dbReference>
<evidence type="ECO:0000256" key="4">
    <source>
        <dbReference type="ARBA" id="ARBA00022597"/>
    </source>
</evidence>
<protein>
    <recommendedName>
        <fullName evidence="9">Permease IIC component</fullName>
    </recommendedName>
</protein>
<proteinExistence type="predicted"/>
<dbReference type="RefSeq" id="WP_107030063.1">
    <property type="nucleotide sequence ID" value="NZ_AP024085.1"/>
</dbReference>
<feature type="transmembrane region" description="Helical" evidence="10">
    <location>
        <begin position="354"/>
        <end position="372"/>
    </location>
</feature>
<evidence type="ECO:0000313" key="14">
    <source>
        <dbReference type="EMBL" id="PST40272.1"/>
    </source>
</evidence>
<feature type="transmembrane region" description="Helical" evidence="10">
    <location>
        <begin position="404"/>
        <end position="426"/>
    </location>
</feature>
<evidence type="ECO:0000313" key="16">
    <source>
        <dbReference type="Proteomes" id="UP000593842"/>
    </source>
</evidence>
<evidence type="ECO:0000256" key="2">
    <source>
        <dbReference type="ARBA" id="ARBA00022448"/>
    </source>
</evidence>
<feature type="transmembrane region" description="Helical" evidence="10">
    <location>
        <begin position="147"/>
        <end position="171"/>
    </location>
</feature>
<dbReference type="EMBL" id="PYLQ01000012">
    <property type="protein sequence ID" value="PST40272.1"/>
    <property type="molecule type" value="Genomic_DNA"/>
</dbReference>
<evidence type="ECO:0000256" key="3">
    <source>
        <dbReference type="ARBA" id="ARBA00022475"/>
    </source>
</evidence>
<evidence type="ECO:0000256" key="7">
    <source>
        <dbReference type="ARBA" id="ARBA00022989"/>
    </source>
</evidence>
<dbReference type="InterPro" id="IPR003352">
    <property type="entry name" value="PTS_EIIC"/>
</dbReference>
<evidence type="ECO:0000313" key="12">
    <source>
        <dbReference type="EMBL" id="BCL58819.1"/>
    </source>
</evidence>
<name>A0A2T3FYD5_9FIRM</name>
<keyword evidence="8 9" id="KW-0472">Membrane</keyword>
<feature type="domain" description="PTS EIIC type-3" evidence="11">
    <location>
        <begin position="8"/>
        <end position="422"/>
    </location>
</feature>
<dbReference type="KEGG" id="fit:Fi14EGH31_25310"/>
<dbReference type="AlphaFoldDB" id="A0A2T3FYD5"/>
<keyword evidence="2 9" id="KW-0813">Transport</keyword>
<feature type="transmembrane region" description="Helical" evidence="10">
    <location>
        <begin position="379"/>
        <end position="398"/>
    </location>
</feature>
<dbReference type="GO" id="GO:0009401">
    <property type="term" value="P:phosphoenolpyruvate-dependent sugar phosphotransferase system"/>
    <property type="evidence" value="ECO:0007669"/>
    <property type="project" value="UniProtKB-KW"/>
</dbReference>
<evidence type="ECO:0000313" key="15">
    <source>
        <dbReference type="Proteomes" id="UP000240974"/>
    </source>
</evidence>
<dbReference type="GO" id="GO:0005886">
    <property type="term" value="C:plasma membrane"/>
    <property type="evidence" value="ECO:0007669"/>
    <property type="project" value="UniProtKB-SubCell"/>
</dbReference>
<keyword evidence="4 9" id="KW-0762">Sugar transport</keyword>
<reference evidence="12" key="2">
    <citation type="journal article" date="2020" name="Microbiol. Resour. Announc.">
        <title>Complete Genome Sequence of Faecalibacillus intestinalis JCM 34082, Isolated from Feces from a Healthy Japanese Female.</title>
        <authorList>
            <person name="Sakamoto M."/>
            <person name="Ikeyama N."/>
            <person name="Toyoda A."/>
            <person name="Murakami T."/>
            <person name="Mori H."/>
            <person name="Ohkuma M."/>
        </authorList>
    </citation>
    <scope>NUCLEOTIDE SEQUENCE</scope>
    <source>
        <strain evidence="12">14EGH31</strain>
    </source>
</reference>
<evidence type="ECO:0000256" key="6">
    <source>
        <dbReference type="ARBA" id="ARBA00022692"/>
    </source>
</evidence>
<evidence type="ECO:0000256" key="5">
    <source>
        <dbReference type="ARBA" id="ARBA00022683"/>
    </source>
</evidence>
<evidence type="ECO:0000313" key="13">
    <source>
        <dbReference type="EMBL" id="MCQ5061764.1"/>
    </source>
</evidence>
<gene>
    <name evidence="14" type="ORF">C7U54_08955</name>
    <name evidence="12" type="ORF">Fi14EGH31_25310</name>
    <name evidence="13" type="ORF">NE542_07995</name>
</gene>
<dbReference type="Proteomes" id="UP000593842">
    <property type="component" value="Chromosome"/>
</dbReference>
<feature type="transmembrane region" description="Helical" evidence="10">
    <location>
        <begin position="288"/>
        <end position="313"/>
    </location>
</feature>
<comment type="subcellular location">
    <subcellularLocation>
        <location evidence="1">Cell membrane</location>
        <topology evidence="1">Multi-pass membrane protein</topology>
    </subcellularLocation>
</comment>
<evidence type="ECO:0000256" key="10">
    <source>
        <dbReference type="SAM" id="Phobius"/>
    </source>
</evidence>
<evidence type="ECO:0000256" key="9">
    <source>
        <dbReference type="PIRNR" id="PIRNR006351"/>
    </source>
</evidence>
<dbReference type="Proteomes" id="UP001204814">
    <property type="component" value="Unassembled WGS sequence"/>
</dbReference>
<feature type="transmembrane region" description="Helical" evidence="10">
    <location>
        <begin position="113"/>
        <end position="135"/>
    </location>
</feature>
<comment type="function">
    <text evidence="9">The phosphoenolpyruvate-dependent sugar phosphotransferase system (PTS), a major carbohydrate active -transport system, catalyzes the phosphorylation of incoming sugar substrates concomitant with their translocation across the cell membrane.</text>
</comment>
<dbReference type="EMBL" id="JANGBO010000006">
    <property type="protein sequence ID" value="MCQ5061764.1"/>
    <property type="molecule type" value="Genomic_DNA"/>
</dbReference>
<dbReference type="PROSITE" id="PS51105">
    <property type="entry name" value="PTS_EIIC_TYPE_3"/>
    <property type="match status" value="1"/>
</dbReference>
<feature type="transmembrane region" description="Helical" evidence="10">
    <location>
        <begin position="232"/>
        <end position="254"/>
    </location>
</feature>
<dbReference type="GeneID" id="70580973"/>
<reference evidence="13" key="4">
    <citation type="submission" date="2022-06" db="EMBL/GenBank/DDBJ databases">
        <title>Isolation of gut microbiota from human fecal samples.</title>
        <authorList>
            <person name="Pamer E.G."/>
            <person name="Barat B."/>
            <person name="Waligurski E."/>
            <person name="Medina S."/>
            <person name="Paddock L."/>
            <person name="Mostad J."/>
        </authorList>
    </citation>
    <scope>NUCLEOTIDE SEQUENCE</scope>
    <source>
        <strain evidence="13">DFI.6.24</strain>
    </source>
</reference>
<evidence type="ECO:0000259" key="11">
    <source>
        <dbReference type="PROSITE" id="PS51105"/>
    </source>
</evidence>
<dbReference type="EMBL" id="AP024085">
    <property type="protein sequence ID" value="BCL58819.1"/>
    <property type="molecule type" value="Genomic_DNA"/>
</dbReference>
<dbReference type="InterPro" id="IPR004796">
    <property type="entry name" value="PTS_IIC_cello"/>
</dbReference>
<keyword evidence="15" id="KW-1185">Reference proteome</keyword>
<dbReference type="PIRSF" id="PIRSF006351">
    <property type="entry name" value="PTS_EIIC-Cellobiose"/>
    <property type="match status" value="1"/>
</dbReference>
<organism evidence="14 15">
    <name type="scientific">Faecalibacillus intestinalis</name>
    <dbReference type="NCBI Taxonomy" id="1982626"/>
    <lineage>
        <taxon>Bacteria</taxon>
        <taxon>Bacillati</taxon>
        <taxon>Bacillota</taxon>
        <taxon>Erysipelotrichia</taxon>
        <taxon>Erysipelotrichales</taxon>
        <taxon>Coprobacillaceae</taxon>
        <taxon>Faecalibacillus</taxon>
    </lineage>
</organism>